<reference evidence="3" key="3">
    <citation type="journal article" date="2016" name="Gigascience">
        <title>De novo construction of an expanded transcriptome assembly for the western tarnished plant bug, Lygus hesperus.</title>
        <authorList>
            <person name="Tassone E.E."/>
            <person name="Geib S.M."/>
            <person name="Hall B."/>
            <person name="Fabrick J.A."/>
            <person name="Brent C.S."/>
            <person name="Hull J.J."/>
        </authorList>
    </citation>
    <scope>NUCLEOTIDE SEQUENCE</scope>
</reference>
<protein>
    <submittedName>
        <fullName evidence="3">Uncharacterized protein C3orf18</fullName>
    </submittedName>
</protein>
<dbReference type="EMBL" id="GBHO01015783">
    <property type="protein sequence ID" value="JAG27821.1"/>
    <property type="molecule type" value="Transcribed_RNA"/>
</dbReference>
<dbReference type="EMBL" id="GDHC01014929">
    <property type="protein sequence ID" value="JAQ03700.1"/>
    <property type="molecule type" value="Transcribed_RNA"/>
</dbReference>
<dbReference type="PANTHER" id="PTHR15868:SF0">
    <property type="entry name" value="SIMILAR TO RIKEN CDNA 6430571L13 GENE_ SIMILAR TO G20 PROTEIN"/>
    <property type="match status" value="1"/>
</dbReference>
<name>A0A0A9Y870_LYGHE</name>
<organism evidence="2">
    <name type="scientific">Lygus hesperus</name>
    <name type="common">Western plant bug</name>
    <dbReference type="NCBI Taxonomy" id="30085"/>
    <lineage>
        <taxon>Eukaryota</taxon>
        <taxon>Metazoa</taxon>
        <taxon>Ecdysozoa</taxon>
        <taxon>Arthropoda</taxon>
        <taxon>Hexapoda</taxon>
        <taxon>Insecta</taxon>
        <taxon>Pterygota</taxon>
        <taxon>Neoptera</taxon>
        <taxon>Paraneoptera</taxon>
        <taxon>Hemiptera</taxon>
        <taxon>Heteroptera</taxon>
        <taxon>Panheteroptera</taxon>
        <taxon>Cimicomorpha</taxon>
        <taxon>Miridae</taxon>
        <taxon>Mirini</taxon>
        <taxon>Lygus</taxon>
    </lineage>
</organism>
<keyword evidence="1" id="KW-1133">Transmembrane helix</keyword>
<evidence type="ECO:0000313" key="3">
    <source>
        <dbReference type="EMBL" id="JAQ03700.1"/>
    </source>
</evidence>
<dbReference type="InterPro" id="IPR042351">
    <property type="entry name" value="C3orf18-like"/>
</dbReference>
<reference evidence="2" key="1">
    <citation type="journal article" date="2014" name="PLoS ONE">
        <title>Transcriptome-Based Identification of ABC Transporters in the Western Tarnished Plant Bug Lygus hesperus.</title>
        <authorList>
            <person name="Hull J.J."/>
            <person name="Chaney K."/>
            <person name="Geib S.M."/>
            <person name="Fabrick J.A."/>
            <person name="Brent C.S."/>
            <person name="Walsh D."/>
            <person name="Lavine L.C."/>
        </authorList>
    </citation>
    <scope>NUCLEOTIDE SEQUENCE</scope>
</reference>
<proteinExistence type="predicted"/>
<gene>
    <name evidence="3" type="primary">CC018_2</name>
    <name evidence="2" type="ORF">CM83_37733</name>
    <name evidence="3" type="ORF">g.37798</name>
</gene>
<sequence length="116" mass="13495">MLNLTESNTTGIVTSTIFPTIDAPEQEETDRQNLSYLIVPFCSLFLIGILTIAVIMLIKRKRRIDRLRHHLMPFYNFAPGEEEDWETELLESEGEIQTRRGYSTFSQSDHLQTEVF</sequence>
<evidence type="ECO:0000313" key="2">
    <source>
        <dbReference type="EMBL" id="JAG27821.1"/>
    </source>
</evidence>
<dbReference type="AlphaFoldDB" id="A0A0A9Y870"/>
<dbReference type="PANTHER" id="PTHR15868">
    <property type="entry name" value="SIMILAR TO RIKEN CDNA 6430571L13 GENE, SIMILAR TO G20 PROTEIN"/>
    <property type="match status" value="1"/>
</dbReference>
<evidence type="ECO:0000256" key="1">
    <source>
        <dbReference type="SAM" id="Phobius"/>
    </source>
</evidence>
<feature type="transmembrane region" description="Helical" evidence="1">
    <location>
        <begin position="34"/>
        <end position="58"/>
    </location>
</feature>
<reference evidence="2" key="2">
    <citation type="submission" date="2014-07" db="EMBL/GenBank/DDBJ databases">
        <authorList>
            <person name="Hull J."/>
        </authorList>
    </citation>
    <scope>NUCLEOTIDE SEQUENCE</scope>
</reference>
<keyword evidence="1" id="KW-0472">Membrane</keyword>
<accession>A0A0A9Y870</accession>
<keyword evidence="1" id="KW-0812">Transmembrane</keyword>